<keyword evidence="2" id="KW-1185">Reference proteome</keyword>
<sequence length="380" mass="40063">MAAIPEAPVEALARDGALYAAQYGVTLVEAMRRLRLQQESVAAVDALALAHADRLAGIFIEHVPDYRVVLLLTGIPPIPDERIAIADLTLTVEYRTGAPATRAAVLAALSTRAGDIRAAMSYPPGMGANPRSGMLVVVVRSGEIASEGAAALATRLGAIAGVPVEIRSAAGVDSNSAIEGGSRLLGSNAGEKRRFLCTSGFVVTDGARTAITTAAHCPDEMRHIDATGGATPLRMIGAWGARYQDVQIHEPLDPAPPLEPLFRADAVDGHPRRLTSWRNRASTRVGDYVCHRGERTGYSCAEVEFVDYVPPGDLCAGACDPVWVAVKGPTCRGGDSGGPVFSGTVAFGIVKGSSYTTDGTCRRYYYMSTDYLPAGWTLLH</sequence>
<proteinExistence type="predicted"/>
<reference evidence="1 2" key="1">
    <citation type="submission" date="2019-07" db="EMBL/GenBank/DDBJ databases">
        <title>Sphingomonas solaris sp. nov., isolated from a solar panel from Boston, Massachusetts.</title>
        <authorList>
            <person name="Tanner K."/>
            <person name="Pascual J."/>
            <person name="Mancuso C."/>
            <person name="Pereto J."/>
            <person name="Khalil A."/>
            <person name="Vilanova C."/>
        </authorList>
    </citation>
    <scope>NUCLEOTIDE SEQUENCE [LARGE SCALE GENOMIC DNA]</scope>
    <source>
        <strain evidence="1 2">R4DWN</strain>
    </source>
</reference>
<dbReference type="EMBL" id="VNIM01000020">
    <property type="protein sequence ID" value="TVV75496.1"/>
    <property type="molecule type" value="Genomic_DNA"/>
</dbReference>
<accession>A0A558R814</accession>
<dbReference type="InterPro" id="IPR043504">
    <property type="entry name" value="Peptidase_S1_PA_chymotrypsin"/>
</dbReference>
<gene>
    <name evidence="1" type="ORF">FOY91_07005</name>
</gene>
<dbReference type="Proteomes" id="UP000318681">
    <property type="component" value="Unassembled WGS sequence"/>
</dbReference>
<organism evidence="1 2">
    <name type="scientific">Alterirhizorhabdus solaris</name>
    <dbReference type="NCBI Taxonomy" id="2529389"/>
    <lineage>
        <taxon>Bacteria</taxon>
        <taxon>Pseudomonadati</taxon>
        <taxon>Pseudomonadota</taxon>
        <taxon>Alphaproteobacteria</taxon>
        <taxon>Sphingomonadales</taxon>
        <taxon>Rhizorhabdaceae</taxon>
        <taxon>Alterirhizorhabdus</taxon>
    </lineage>
</organism>
<dbReference type="InterPro" id="IPR009003">
    <property type="entry name" value="Peptidase_S1_PA"/>
</dbReference>
<dbReference type="OrthoDB" id="8781117at2"/>
<dbReference type="AlphaFoldDB" id="A0A558R814"/>
<dbReference type="Gene3D" id="2.40.10.10">
    <property type="entry name" value="Trypsin-like serine proteases"/>
    <property type="match status" value="2"/>
</dbReference>
<evidence type="ECO:0000313" key="2">
    <source>
        <dbReference type="Proteomes" id="UP000318681"/>
    </source>
</evidence>
<dbReference type="SUPFAM" id="SSF50494">
    <property type="entry name" value="Trypsin-like serine proteases"/>
    <property type="match status" value="1"/>
</dbReference>
<evidence type="ECO:0000313" key="1">
    <source>
        <dbReference type="EMBL" id="TVV75496.1"/>
    </source>
</evidence>
<protein>
    <recommendedName>
        <fullName evidence="3">Trypsin-like serine protease</fullName>
    </recommendedName>
</protein>
<comment type="caution">
    <text evidence="1">The sequence shown here is derived from an EMBL/GenBank/DDBJ whole genome shotgun (WGS) entry which is preliminary data.</text>
</comment>
<evidence type="ECO:0008006" key="3">
    <source>
        <dbReference type="Google" id="ProtNLM"/>
    </source>
</evidence>
<name>A0A558R814_9SPHN</name>